<protein>
    <submittedName>
        <fullName evidence="1">Uncharacterized protein</fullName>
    </submittedName>
</protein>
<name>A0A3S5E518_PSEFL</name>
<dbReference type="AlphaFoldDB" id="A0A3S5E518"/>
<sequence>MYGNEYASRPVVLTYRVRLISRDAYQQDKESL</sequence>
<reference evidence="1 2" key="1">
    <citation type="submission" date="2018-12" db="EMBL/GenBank/DDBJ databases">
        <authorList>
            <consortium name="Pathogen Informatics"/>
        </authorList>
    </citation>
    <scope>NUCLEOTIDE SEQUENCE [LARGE SCALE GENOMIC DNA]</scope>
    <source>
        <strain evidence="1 2">NCTC10783</strain>
    </source>
</reference>
<evidence type="ECO:0000313" key="2">
    <source>
        <dbReference type="Proteomes" id="UP000278078"/>
    </source>
</evidence>
<accession>A0A3S5E518</accession>
<organism evidence="1 2">
    <name type="scientific">Pseudomonas fluorescens</name>
    <dbReference type="NCBI Taxonomy" id="294"/>
    <lineage>
        <taxon>Bacteria</taxon>
        <taxon>Pseudomonadati</taxon>
        <taxon>Pseudomonadota</taxon>
        <taxon>Gammaproteobacteria</taxon>
        <taxon>Pseudomonadales</taxon>
        <taxon>Pseudomonadaceae</taxon>
        <taxon>Pseudomonas</taxon>
    </lineage>
</organism>
<evidence type="ECO:0000313" key="1">
    <source>
        <dbReference type="EMBL" id="VEE47751.1"/>
    </source>
</evidence>
<proteinExistence type="predicted"/>
<gene>
    <name evidence="1" type="ORF">NCTC10783_03644</name>
</gene>
<dbReference type="EMBL" id="LR134300">
    <property type="protein sequence ID" value="VEE47751.1"/>
    <property type="molecule type" value="Genomic_DNA"/>
</dbReference>
<dbReference type="Proteomes" id="UP000278078">
    <property type="component" value="Chromosome"/>
</dbReference>